<accession>A0ABV2JWG5</accession>
<keyword evidence="3" id="KW-1185">Reference proteome</keyword>
<feature type="domain" description="SnoaL-like" evidence="1">
    <location>
        <begin position="9"/>
        <end position="103"/>
    </location>
</feature>
<evidence type="ECO:0000313" key="3">
    <source>
        <dbReference type="Proteomes" id="UP001549184"/>
    </source>
</evidence>
<name>A0ABV2JWG5_9GAMM</name>
<dbReference type="SUPFAM" id="SSF54427">
    <property type="entry name" value="NTF2-like"/>
    <property type="match status" value="1"/>
</dbReference>
<dbReference type="Gene3D" id="3.10.450.50">
    <property type="match status" value="1"/>
</dbReference>
<dbReference type="Pfam" id="PF12680">
    <property type="entry name" value="SnoaL_2"/>
    <property type="match status" value="1"/>
</dbReference>
<proteinExistence type="predicted"/>
<sequence>MMLDLPTPIRAYFAADAGNDADALARTFVEDAVVVDEGHTYQGRAEIKQWNVESSAKYEYTSEPIAVAKTDDKFIVTSRLVGKFKGSPIDLQYGFELQGDKIASLEIGP</sequence>
<organism evidence="2 3">
    <name type="scientific">Dyella japonica</name>
    <dbReference type="NCBI Taxonomy" id="231455"/>
    <lineage>
        <taxon>Bacteria</taxon>
        <taxon>Pseudomonadati</taxon>
        <taxon>Pseudomonadota</taxon>
        <taxon>Gammaproteobacteria</taxon>
        <taxon>Lysobacterales</taxon>
        <taxon>Rhodanobacteraceae</taxon>
        <taxon>Dyella</taxon>
    </lineage>
</organism>
<gene>
    <name evidence="2" type="ORF">ABIC75_002912</name>
</gene>
<protein>
    <submittedName>
        <fullName evidence="2">Ketosteroid isomerase-like protein</fullName>
    </submittedName>
</protein>
<comment type="caution">
    <text evidence="2">The sequence shown here is derived from an EMBL/GenBank/DDBJ whole genome shotgun (WGS) entry which is preliminary data.</text>
</comment>
<evidence type="ECO:0000313" key="2">
    <source>
        <dbReference type="EMBL" id="MET3653176.1"/>
    </source>
</evidence>
<dbReference type="InterPro" id="IPR037401">
    <property type="entry name" value="SnoaL-like"/>
</dbReference>
<evidence type="ECO:0000259" key="1">
    <source>
        <dbReference type="Pfam" id="PF12680"/>
    </source>
</evidence>
<dbReference type="EMBL" id="JBEPMU010000004">
    <property type="protein sequence ID" value="MET3653176.1"/>
    <property type="molecule type" value="Genomic_DNA"/>
</dbReference>
<dbReference type="InterPro" id="IPR032710">
    <property type="entry name" value="NTF2-like_dom_sf"/>
</dbReference>
<reference evidence="2 3" key="1">
    <citation type="submission" date="2024-06" db="EMBL/GenBank/DDBJ databases">
        <title>Sorghum-associated microbial communities from plants grown in Nebraska, USA.</title>
        <authorList>
            <person name="Schachtman D."/>
        </authorList>
    </citation>
    <scope>NUCLEOTIDE SEQUENCE [LARGE SCALE GENOMIC DNA]</scope>
    <source>
        <strain evidence="2 3">1073</strain>
    </source>
</reference>
<dbReference type="RefSeq" id="WP_354014569.1">
    <property type="nucleotide sequence ID" value="NZ_JBEPMU010000004.1"/>
</dbReference>
<dbReference type="Proteomes" id="UP001549184">
    <property type="component" value="Unassembled WGS sequence"/>
</dbReference>